<protein>
    <submittedName>
        <fullName evidence="3">Uncharacterized protein</fullName>
    </submittedName>
</protein>
<accession>A0A540W570</accession>
<evidence type="ECO:0000256" key="1">
    <source>
        <dbReference type="SAM" id="MobiDB-lite"/>
    </source>
</evidence>
<keyword evidence="2" id="KW-0472">Membrane</keyword>
<reference evidence="3 4" key="1">
    <citation type="submission" date="2019-06" db="EMBL/GenBank/DDBJ databases">
        <title>Description of Kitasatospora acidophila sp. nov. isolated from pine grove soil, and reclassification of Streptomyces novaecaesareae to Kitasatospora novaeceasareae comb. nov.</title>
        <authorList>
            <person name="Kim M.J."/>
        </authorList>
    </citation>
    <scope>NUCLEOTIDE SEQUENCE [LARGE SCALE GENOMIC DNA]</scope>
    <source>
        <strain evidence="3 4">MMS16-CNU292</strain>
    </source>
</reference>
<evidence type="ECO:0000313" key="3">
    <source>
        <dbReference type="EMBL" id="TQF04142.1"/>
    </source>
</evidence>
<dbReference type="OrthoDB" id="3852193at2"/>
<dbReference type="AlphaFoldDB" id="A0A540W570"/>
<keyword evidence="4" id="KW-1185">Reference proteome</keyword>
<evidence type="ECO:0000313" key="4">
    <source>
        <dbReference type="Proteomes" id="UP000319103"/>
    </source>
</evidence>
<dbReference type="RefSeq" id="WP_141634730.1">
    <property type="nucleotide sequence ID" value="NZ_VIGB01000003.1"/>
</dbReference>
<keyword evidence="2" id="KW-1133">Transmembrane helix</keyword>
<feature type="region of interest" description="Disordered" evidence="1">
    <location>
        <begin position="1"/>
        <end position="41"/>
    </location>
</feature>
<evidence type="ECO:0000256" key="2">
    <source>
        <dbReference type="SAM" id="Phobius"/>
    </source>
</evidence>
<sequence>MEAEPVEPVEPERSLEPAEPAEAVEPCRPGEPAAVATPRPPVRSSRTVLLVVGALLLGPLVGGGIGYAVQAGRSATPLPALQPAELPAYPPGALDPAAAAAGSPKPLAIDGDLRKLLLPKPDGAQDWDSGFAATGDWETPGEMARWHADSARYFEKLVGSGLRRAAVTTFQKDGVKYRIELIQYQPDQAGAAVAAMRQSKVAGATDMPDGMEGAYWASNTQETYADSTETYYPGSAVTRRGDVVVGVTAFGTTQVSADLLRDLAKQQWERLA</sequence>
<comment type="caution">
    <text evidence="3">The sequence shown here is derived from an EMBL/GenBank/DDBJ whole genome shotgun (WGS) entry which is preliminary data.</text>
</comment>
<proteinExistence type="predicted"/>
<feature type="transmembrane region" description="Helical" evidence="2">
    <location>
        <begin position="48"/>
        <end position="69"/>
    </location>
</feature>
<keyword evidence="2" id="KW-0812">Transmembrane</keyword>
<dbReference type="Proteomes" id="UP000319103">
    <property type="component" value="Unassembled WGS sequence"/>
</dbReference>
<feature type="compositionally biased region" description="Low complexity" evidence="1">
    <location>
        <begin position="17"/>
        <end position="37"/>
    </location>
</feature>
<gene>
    <name evidence="3" type="ORF">E6W39_20310</name>
</gene>
<dbReference type="EMBL" id="VIGB01000003">
    <property type="protein sequence ID" value="TQF04142.1"/>
    <property type="molecule type" value="Genomic_DNA"/>
</dbReference>
<name>A0A540W570_9ACTN</name>
<organism evidence="3 4">
    <name type="scientific">Kitasatospora acidiphila</name>
    <dbReference type="NCBI Taxonomy" id="2567942"/>
    <lineage>
        <taxon>Bacteria</taxon>
        <taxon>Bacillati</taxon>
        <taxon>Actinomycetota</taxon>
        <taxon>Actinomycetes</taxon>
        <taxon>Kitasatosporales</taxon>
        <taxon>Streptomycetaceae</taxon>
        <taxon>Kitasatospora</taxon>
    </lineage>
</organism>